<keyword evidence="4 9" id="KW-0378">Hydrolase</keyword>
<dbReference type="Pfam" id="PF01435">
    <property type="entry name" value="Peptidase_M48"/>
    <property type="match status" value="1"/>
</dbReference>
<comment type="cofactor">
    <cofactor evidence="1">
        <name>Zn(2+)</name>
        <dbReference type="ChEBI" id="CHEBI:29105"/>
    </cofactor>
</comment>
<evidence type="ECO:0000256" key="2">
    <source>
        <dbReference type="ARBA" id="ARBA00022670"/>
    </source>
</evidence>
<reference evidence="9 10" key="1">
    <citation type="submission" date="2023-09" db="EMBL/GenBank/DDBJ databases">
        <authorList>
            <person name="Rey-Velasco X."/>
        </authorList>
    </citation>
    <scope>NUCLEOTIDE SEQUENCE [LARGE SCALE GENOMIC DNA]</scope>
    <source>
        <strain evidence="9 10">P385</strain>
    </source>
</reference>
<evidence type="ECO:0000256" key="6">
    <source>
        <dbReference type="ARBA" id="ARBA00023049"/>
    </source>
</evidence>
<keyword evidence="2" id="KW-0645">Protease</keyword>
<evidence type="ECO:0000313" key="10">
    <source>
        <dbReference type="Proteomes" id="UP001259982"/>
    </source>
</evidence>
<evidence type="ECO:0000313" key="9">
    <source>
        <dbReference type="EMBL" id="MDT0617279.1"/>
    </source>
</evidence>
<evidence type="ECO:0000256" key="3">
    <source>
        <dbReference type="ARBA" id="ARBA00022723"/>
    </source>
</evidence>
<keyword evidence="6 9" id="KW-0482">Metalloprotease</keyword>
<feature type="chain" id="PRO_5046196229" evidence="7">
    <location>
        <begin position="22"/>
        <end position="494"/>
    </location>
</feature>
<dbReference type="InterPro" id="IPR051156">
    <property type="entry name" value="Mito/Outer_Membr_Metalloprot"/>
</dbReference>
<proteinExistence type="predicted"/>
<dbReference type="PANTHER" id="PTHR22726:SF1">
    <property type="entry name" value="METALLOENDOPEPTIDASE OMA1, MITOCHONDRIAL"/>
    <property type="match status" value="1"/>
</dbReference>
<organism evidence="9 10">
    <name type="scientific">Spectribacter acetivorans</name>
    <dbReference type="NCBI Taxonomy" id="3075603"/>
    <lineage>
        <taxon>Bacteria</taxon>
        <taxon>Pseudomonadati</taxon>
        <taxon>Pseudomonadota</taxon>
        <taxon>Gammaproteobacteria</taxon>
        <taxon>Salinisphaerales</taxon>
        <taxon>Salinisphaeraceae</taxon>
        <taxon>Spectribacter</taxon>
    </lineage>
</organism>
<evidence type="ECO:0000256" key="5">
    <source>
        <dbReference type="ARBA" id="ARBA00022833"/>
    </source>
</evidence>
<gene>
    <name evidence="9" type="ORF">RM531_02195</name>
</gene>
<evidence type="ECO:0000256" key="7">
    <source>
        <dbReference type="SAM" id="SignalP"/>
    </source>
</evidence>
<name>A0ABU3B4Y4_9GAMM</name>
<keyword evidence="5" id="KW-0862">Zinc</keyword>
<sequence length="494" mass="54612">MRPVLLFFLSLGLTVGTTASAADYDLPSIGQPADTVMSPAEEDRIGRQVVSQLLKNGAILDDPEISAYLRSVGTRLALQTRSQPDDFEFFLINSQQVNAFALPGGYIGMNAGLIMESETESEMAGVMAHEIAHVTQRHIARQIQATQGMSIATAAAMLLAIIAGGGNPAVVQAAITMGISGLGQQQINFTRAHELEADRLGIRTLAGAGYNPNGMSGFFEKMERRSRLYGNQLPEILLTHPISTTRIAEARSRAREYGSSHIEESDRYRLMRARARVLSSSQPTDSLTYYREQRKGSHAHPADDYGYALALSRVGRSAAARDILATLTEQTGTAHPHFALALAQTQFETGADDAGLATLDQLRREYSSYRPVILAYSEALLRTNQPAETRAYLLDQSRMLNRDPHLHQLLARAADQMDQPEEAYYQEAEAHRLRGEYGAAIFKLRSALELPDLSSQAESRIQAALTRYRQQCDRLWSESECRKRIEGVVGRRDW</sequence>
<dbReference type="PANTHER" id="PTHR22726">
    <property type="entry name" value="METALLOENDOPEPTIDASE OMA1"/>
    <property type="match status" value="1"/>
</dbReference>
<keyword evidence="7" id="KW-0732">Signal</keyword>
<keyword evidence="3" id="KW-0479">Metal-binding</keyword>
<evidence type="ECO:0000256" key="1">
    <source>
        <dbReference type="ARBA" id="ARBA00001947"/>
    </source>
</evidence>
<dbReference type="GO" id="GO:0008237">
    <property type="term" value="F:metallopeptidase activity"/>
    <property type="evidence" value="ECO:0007669"/>
    <property type="project" value="UniProtKB-KW"/>
</dbReference>
<dbReference type="InterPro" id="IPR001915">
    <property type="entry name" value="Peptidase_M48"/>
</dbReference>
<accession>A0ABU3B4Y4</accession>
<dbReference type="RefSeq" id="WP_311656962.1">
    <property type="nucleotide sequence ID" value="NZ_JAVRHY010000002.1"/>
</dbReference>
<dbReference type="CDD" id="cd07333">
    <property type="entry name" value="M48C_bepA_like"/>
    <property type="match status" value="1"/>
</dbReference>
<evidence type="ECO:0000259" key="8">
    <source>
        <dbReference type="Pfam" id="PF01435"/>
    </source>
</evidence>
<dbReference type="Proteomes" id="UP001259982">
    <property type="component" value="Unassembled WGS sequence"/>
</dbReference>
<dbReference type="EMBL" id="JAVRHY010000002">
    <property type="protein sequence ID" value="MDT0617279.1"/>
    <property type="molecule type" value="Genomic_DNA"/>
</dbReference>
<feature type="signal peptide" evidence="7">
    <location>
        <begin position="1"/>
        <end position="21"/>
    </location>
</feature>
<dbReference type="Gene3D" id="3.30.2010.10">
    <property type="entry name" value="Metalloproteases ('zincins'), catalytic domain"/>
    <property type="match status" value="1"/>
</dbReference>
<dbReference type="EC" id="3.4.24.-" evidence="9"/>
<feature type="domain" description="Peptidase M48" evidence="8">
    <location>
        <begin position="67"/>
        <end position="253"/>
    </location>
</feature>
<keyword evidence="10" id="KW-1185">Reference proteome</keyword>
<evidence type="ECO:0000256" key="4">
    <source>
        <dbReference type="ARBA" id="ARBA00022801"/>
    </source>
</evidence>
<protein>
    <submittedName>
        <fullName evidence="9">M48 family metalloprotease</fullName>
        <ecNumber evidence="9">3.4.24.-</ecNumber>
    </submittedName>
</protein>
<comment type="caution">
    <text evidence="9">The sequence shown here is derived from an EMBL/GenBank/DDBJ whole genome shotgun (WGS) entry which is preliminary data.</text>
</comment>